<dbReference type="OrthoDB" id="9946602at2"/>
<protein>
    <submittedName>
        <fullName evidence="1">Uncharacterized protein</fullName>
    </submittedName>
</protein>
<organism evidence="1 2">
    <name type="scientific">Gimesia panareensis</name>
    <dbReference type="NCBI Taxonomy" id="2527978"/>
    <lineage>
        <taxon>Bacteria</taxon>
        <taxon>Pseudomonadati</taxon>
        <taxon>Planctomycetota</taxon>
        <taxon>Planctomycetia</taxon>
        <taxon>Planctomycetales</taxon>
        <taxon>Planctomycetaceae</taxon>
        <taxon>Gimesia</taxon>
    </lineage>
</organism>
<proteinExistence type="predicted"/>
<dbReference type="EMBL" id="CP036317">
    <property type="protein sequence ID" value="QDV16178.1"/>
    <property type="molecule type" value="Genomic_DNA"/>
</dbReference>
<dbReference type="AlphaFoldDB" id="A0A518FIK2"/>
<sequence>MQARQKPVLLCTVLLFFSVIAYTSIQNQKVREAQVHVSPHHYDFYSADVVQLFPYTSEEQLYNQREVLEQYKREHLRGAEQGDLKAGTNN</sequence>
<reference evidence="1 2" key="1">
    <citation type="submission" date="2019-02" db="EMBL/GenBank/DDBJ databases">
        <title>Deep-cultivation of Planctomycetes and their phenomic and genomic characterization uncovers novel biology.</title>
        <authorList>
            <person name="Wiegand S."/>
            <person name="Jogler M."/>
            <person name="Boedeker C."/>
            <person name="Pinto D."/>
            <person name="Vollmers J."/>
            <person name="Rivas-Marin E."/>
            <person name="Kohn T."/>
            <person name="Peeters S.H."/>
            <person name="Heuer A."/>
            <person name="Rast P."/>
            <person name="Oberbeckmann S."/>
            <person name="Bunk B."/>
            <person name="Jeske O."/>
            <person name="Meyerdierks A."/>
            <person name="Storesund J.E."/>
            <person name="Kallscheuer N."/>
            <person name="Luecker S."/>
            <person name="Lage O.M."/>
            <person name="Pohl T."/>
            <person name="Merkel B.J."/>
            <person name="Hornburger P."/>
            <person name="Mueller R.-W."/>
            <person name="Bruemmer F."/>
            <person name="Labrenz M."/>
            <person name="Spormann A.M."/>
            <person name="Op den Camp H."/>
            <person name="Overmann J."/>
            <person name="Amann R."/>
            <person name="Jetten M.S.M."/>
            <person name="Mascher T."/>
            <person name="Medema M.H."/>
            <person name="Devos D.P."/>
            <person name="Kaster A.-K."/>
            <person name="Ovreas L."/>
            <person name="Rohde M."/>
            <person name="Galperin M.Y."/>
            <person name="Jogler C."/>
        </authorList>
    </citation>
    <scope>NUCLEOTIDE SEQUENCE [LARGE SCALE GENOMIC DNA]</scope>
    <source>
        <strain evidence="1 2">Pan153</strain>
    </source>
</reference>
<evidence type="ECO:0000313" key="2">
    <source>
        <dbReference type="Proteomes" id="UP000320839"/>
    </source>
</evidence>
<evidence type="ECO:0000313" key="1">
    <source>
        <dbReference type="EMBL" id="QDV16178.1"/>
    </source>
</evidence>
<dbReference type="Proteomes" id="UP000320839">
    <property type="component" value="Chromosome"/>
</dbReference>
<name>A0A518FIK2_9PLAN</name>
<accession>A0A518FIK2</accession>
<gene>
    <name evidence="1" type="ORF">Pan153_07990</name>
</gene>
<dbReference type="RefSeq" id="WP_145454127.1">
    <property type="nucleotide sequence ID" value="NZ_CP036317.1"/>
</dbReference>